<evidence type="ECO:0000313" key="4">
    <source>
        <dbReference type="Proteomes" id="UP001275084"/>
    </source>
</evidence>
<accession>A0AAJ0HT19</accession>
<feature type="compositionally biased region" description="Basic residues" evidence="1">
    <location>
        <begin position="1"/>
        <end position="13"/>
    </location>
</feature>
<comment type="caution">
    <text evidence="3">The sequence shown here is derived from an EMBL/GenBank/DDBJ whole genome shotgun (WGS) entry which is preliminary data.</text>
</comment>
<evidence type="ECO:0000256" key="2">
    <source>
        <dbReference type="SAM" id="Phobius"/>
    </source>
</evidence>
<reference evidence="3" key="2">
    <citation type="submission" date="2023-06" db="EMBL/GenBank/DDBJ databases">
        <authorList>
            <consortium name="Lawrence Berkeley National Laboratory"/>
            <person name="Haridas S."/>
            <person name="Hensen N."/>
            <person name="Bonometti L."/>
            <person name="Westerberg I."/>
            <person name="Brannstrom I.O."/>
            <person name="Guillou S."/>
            <person name="Cros-Aarteil S."/>
            <person name="Calhoun S."/>
            <person name="Kuo A."/>
            <person name="Mondo S."/>
            <person name="Pangilinan J."/>
            <person name="Riley R."/>
            <person name="Labutti K."/>
            <person name="Andreopoulos B."/>
            <person name="Lipzen A."/>
            <person name="Chen C."/>
            <person name="Yanf M."/>
            <person name="Daum C."/>
            <person name="Ng V."/>
            <person name="Clum A."/>
            <person name="Steindorff A."/>
            <person name="Ohm R."/>
            <person name="Martin F."/>
            <person name="Silar P."/>
            <person name="Natvig D."/>
            <person name="Lalanne C."/>
            <person name="Gautier V."/>
            <person name="Ament-Velasquez S.L."/>
            <person name="Kruys A."/>
            <person name="Hutchinson M.I."/>
            <person name="Powell A.J."/>
            <person name="Barry K."/>
            <person name="Miller A.N."/>
            <person name="Grigoriev I.V."/>
            <person name="Debuchy R."/>
            <person name="Gladieux P."/>
            <person name="Thoren M.H."/>
            <person name="Johannesson H."/>
        </authorList>
    </citation>
    <scope>NUCLEOTIDE SEQUENCE</scope>
    <source>
        <strain evidence="3">CBS 955.72</strain>
    </source>
</reference>
<feature type="region of interest" description="Disordered" evidence="1">
    <location>
        <begin position="1"/>
        <end position="97"/>
    </location>
</feature>
<evidence type="ECO:0000256" key="1">
    <source>
        <dbReference type="SAM" id="MobiDB-lite"/>
    </source>
</evidence>
<dbReference type="Proteomes" id="UP001275084">
    <property type="component" value="Unassembled WGS sequence"/>
</dbReference>
<name>A0AAJ0HT19_9PEZI</name>
<evidence type="ECO:0000313" key="3">
    <source>
        <dbReference type="EMBL" id="KAK3360737.1"/>
    </source>
</evidence>
<dbReference type="EMBL" id="JAUIQD010000002">
    <property type="protein sequence ID" value="KAK3360737.1"/>
    <property type="molecule type" value="Genomic_DNA"/>
</dbReference>
<feature type="transmembrane region" description="Helical" evidence="2">
    <location>
        <begin position="117"/>
        <end position="138"/>
    </location>
</feature>
<keyword evidence="2" id="KW-0812">Transmembrane</keyword>
<keyword evidence="2" id="KW-0472">Membrane</keyword>
<feature type="compositionally biased region" description="Polar residues" evidence="1">
    <location>
        <begin position="25"/>
        <end position="37"/>
    </location>
</feature>
<proteinExistence type="predicted"/>
<gene>
    <name evidence="3" type="ORF">B0T25DRAFT_536268</name>
</gene>
<organism evidence="3 4">
    <name type="scientific">Lasiosphaeria hispida</name>
    <dbReference type="NCBI Taxonomy" id="260671"/>
    <lineage>
        <taxon>Eukaryota</taxon>
        <taxon>Fungi</taxon>
        <taxon>Dikarya</taxon>
        <taxon>Ascomycota</taxon>
        <taxon>Pezizomycotina</taxon>
        <taxon>Sordariomycetes</taxon>
        <taxon>Sordariomycetidae</taxon>
        <taxon>Sordariales</taxon>
        <taxon>Lasiosphaeriaceae</taxon>
        <taxon>Lasiosphaeria</taxon>
    </lineage>
</organism>
<feature type="compositionally biased region" description="Polar residues" evidence="1">
    <location>
        <begin position="45"/>
        <end position="96"/>
    </location>
</feature>
<keyword evidence="2" id="KW-1133">Transmembrane helix</keyword>
<keyword evidence="4" id="KW-1185">Reference proteome</keyword>
<dbReference type="AlphaFoldDB" id="A0AAJ0HT19"/>
<reference evidence="3" key="1">
    <citation type="journal article" date="2023" name="Mol. Phylogenet. Evol.">
        <title>Genome-scale phylogeny and comparative genomics of the fungal order Sordariales.</title>
        <authorList>
            <person name="Hensen N."/>
            <person name="Bonometti L."/>
            <person name="Westerberg I."/>
            <person name="Brannstrom I.O."/>
            <person name="Guillou S."/>
            <person name="Cros-Aarteil S."/>
            <person name="Calhoun S."/>
            <person name="Haridas S."/>
            <person name="Kuo A."/>
            <person name="Mondo S."/>
            <person name="Pangilinan J."/>
            <person name="Riley R."/>
            <person name="LaButti K."/>
            <person name="Andreopoulos B."/>
            <person name="Lipzen A."/>
            <person name="Chen C."/>
            <person name="Yan M."/>
            <person name="Daum C."/>
            <person name="Ng V."/>
            <person name="Clum A."/>
            <person name="Steindorff A."/>
            <person name="Ohm R.A."/>
            <person name="Martin F."/>
            <person name="Silar P."/>
            <person name="Natvig D.O."/>
            <person name="Lalanne C."/>
            <person name="Gautier V."/>
            <person name="Ament-Velasquez S.L."/>
            <person name="Kruys A."/>
            <person name="Hutchinson M.I."/>
            <person name="Powell A.J."/>
            <person name="Barry K."/>
            <person name="Miller A.N."/>
            <person name="Grigoriev I.V."/>
            <person name="Debuchy R."/>
            <person name="Gladieux P."/>
            <person name="Hiltunen Thoren M."/>
            <person name="Johannesson H."/>
        </authorList>
    </citation>
    <scope>NUCLEOTIDE SEQUENCE</scope>
    <source>
        <strain evidence="3">CBS 955.72</strain>
    </source>
</reference>
<sequence length="562" mass="63557">MPTRRGPHHRTPLRRPPSEDLSMSEPPSSHNPDSSSKLFLHSESLPDQSFESASQEQSGGQAASREQSVGLSDSKSLASLGSDATSRGPSVGSSTPAAPGPNALSFIFYYRRFPGLFAVYLFALELFTFMHLLSYFHVPASTIHLPSCTWSAPEPVQCKIETRPLLIAETVGAAVSQYLDIWFNLLEPPATVESDFAQPLRPRPIHAFHRITTEVEHLCQHAKELSSRPDVKQHCDAYARTVRELRQAGMDYFVYPFSVHGWDESFVTRALRDYVLIAHRTSLAAVQSLIDENSLAPFETKEAGGDSGQCAQRDQRKTIFVLSNALLANIHTWKHKHHPAVAKSFQYYEEKIGELSQTQGWIVDTFDNVFAVSKSESKKKGLKRNFAASREAELKKTYGFYTIGAVRKALYILEQFPTTITDVHVAFANATAGLADPYQTFSQLEDNLLALQNQCNQELRNEQFWQRWLWSHLQRKPCPPRWIIPGEWEIKYDLGMVQDDFESRLKRVARNSLNWLKYDKQVLSAIPRLHESELGFAAESAAEPTEPDSISKGWFNKVWWGN</sequence>
<protein>
    <submittedName>
        <fullName evidence="3">Uncharacterized protein</fullName>
    </submittedName>
</protein>